<accession>A0A6H5HMG2</accession>
<evidence type="ECO:0000313" key="3">
    <source>
        <dbReference type="Proteomes" id="UP000479000"/>
    </source>
</evidence>
<sequence length="76" mass="8063">MVVLEASAGPQVLGAAVSLLDPSDPSSTNGINVNGSSPPSSMIPVITQTRTTMKLLPKRFINIHSWFSPICSKQLK</sequence>
<organism evidence="1 3">
    <name type="scientific">Nesidiocoris tenuis</name>
    <dbReference type="NCBI Taxonomy" id="355587"/>
    <lineage>
        <taxon>Eukaryota</taxon>
        <taxon>Metazoa</taxon>
        <taxon>Ecdysozoa</taxon>
        <taxon>Arthropoda</taxon>
        <taxon>Hexapoda</taxon>
        <taxon>Insecta</taxon>
        <taxon>Pterygota</taxon>
        <taxon>Neoptera</taxon>
        <taxon>Paraneoptera</taxon>
        <taxon>Hemiptera</taxon>
        <taxon>Heteroptera</taxon>
        <taxon>Panheteroptera</taxon>
        <taxon>Cimicomorpha</taxon>
        <taxon>Miridae</taxon>
        <taxon>Dicyphina</taxon>
        <taxon>Nesidiocoris</taxon>
    </lineage>
</organism>
<protein>
    <submittedName>
        <fullName evidence="1">Uncharacterized protein</fullName>
    </submittedName>
</protein>
<feature type="non-terminal residue" evidence="1">
    <location>
        <position position="76"/>
    </location>
</feature>
<gene>
    <name evidence="1" type="ORF">NTEN_LOCUS19906</name>
    <name evidence="2" type="ORF">NTEN_LOCUS19907</name>
</gene>
<proteinExistence type="predicted"/>
<dbReference type="Proteomes" id="UP000479000">
    <property type="component" value="Unassembled WGS sequence"/>
</dbReference>
<keyword evidence="3" id="KW-1185">Reference proteome</keyword>
<dbReference type="AlphaFoldDB" id="A0A6H5HMG2"/>
<reference evidence="1 3" key="1">
    <citation type="submission" date="2020-02" db="EMBL/GenBank/DDBJ databases">
        <authorList>
            <person name="Ferguson B K."/>
        </authorList>
    </citation>
    <scope>NUCLEOTIDE SEQUENCE [LARGE SCALE GENOMIC DNA]</scope>
</reference>
<evidence type="ECO:0000313" key="2">
    <source>
        <dbReference type="EMBL" id="CAB0015567.1"/>
    </source>
</evidence>
<dbReference type="EMBL" id="CADCXU010029227">
    <property type="protein sequence ID" value="CAB0015567.1"/>
    <property type="molecule type" value="Genomic_DNA"/>
</dbReference>
<evidence type="ECO:0000313" key="1">
    <source>
        <dbReference type="EMBL" id="CAB0015566.1"/>
    </source>
</evidence>
<dbReference type="EMBL" id="CADCXU010029226">
    <property type="protein sequence ID" value="CAB0015566.1"/>
    <property type="molecule type" value="Genomic_DNA"/>
</dbReference>
<name>A0A6H5HMG2_9HEMI</name>
<dbReference type="OrthoDB" id="6630819at2759"/>